<dbReference type="Pfam" id="PF04281">
    <property type="entry name" value="Tom22"/>
    <property type="match status" value="1"/>
</dbReference>
<evidence type="ECO:0000256" key="2">
    <source>
        <dbReference type="ARBA" id="ARBA00009874"/>
    </source>
</evidence>
<feature type="region of interest" description="Disordered" evidence="12">
    <location>
        <begin position="140"/>
        <end position="180"/>
    </location>
</feature>
<accession>A0A433DG90</accession>
<evidence type="ECO:0000256" key="5">
    <source>
        <dbReference type="ARBA" id="ARBA00022787"/>
    </source>
</evidence>
<feature type="region of interest" description="Disordered" evidence="12">
    <location>
        <begin position="34"/>
        <end position="61"/>
    </location>
</feature>
<organism evidence="13 14">
    <name type="scientific">Jimgerdemannia flammicorona</name>
    <dbReference type="NCBI Taxonomy" id="994334"/>
    <lineage>
        <taxon>Eukaryota</taxon>
        <taxon>Fungi</taxon>
        <taxon>Fungi incertae sedis</taxon>
        <taxon>Mucoromycota</taxon>
        <taxon>Mucoromycotina</taxon>
        <taxon>Endogonomycetes</taxon>
        <taxon>Endogonales</taxon>
        <taxon>Endogonaceae</taxon>
        <taxon>Jimgerdemannia</taxon>
    </lineage>
</organism>
<dbReference type="CDD" id="cd22884">
    <property type="entry name" value="TOM22"/>
    <property type="match status" value="1"/>
</dbReference>
<evidence type="ECO:0000256" key="9">
    <source>
        <dbReference type="ARBA" id="ARBA00023128"/>
    </source>
</evidence>
<dbReference type="Proteomes" id="UP000268093">
    <property type="component" value="Unassembled WGS sequence"/>
</dbReference>
<dbReference type="InterPro" id="IPR005683">
    <property type="entry name" value="Tom22"/>
</dbReference>
<dbReference type="PANTHER" id="PTHR12504:SF0">
    <property type="entry name" value="MITOCHONDRIAL IMPORT RECEPTOR SUBUNIT TOM22 HOMOLOG"/>
    <property type="match status" value="1"/>
</dbReference>
<keyword evidence="6" id="KW-0653">Protein transport</keyword>
<dbReference type="GO" id="GO:0006886">
    <property type="term" value="P:intracellular protein transport"/>
    <property type="evidence" value="ECO:0007669"/>
    <property type="project" value="InterPro"/>
</dbReference>
<gene>
    <name evidence="13" type="ORF">BC936DRAFT_141452</name>
</gene>
<keyword evidence="4" id="KW-0812">Transmembrane</keyword>
<reference evidence="13 14" key="1">
    <citation type="journal article" date="2018" name="New Phytol.">
        <title>Phylogenomics of Endogonaceae and evolution of mycorrhizas within Mucoromycota.</title>
        <authorList>
            <person name="Chang Y."/>
            <person name="Desiro A."/>
            <person name="Na H."/>
            <person name="Sandor L."/>
            <person name="Lipzen A."/>
            <person name="Clum A."/>
            <person name="Barry K."/>
            <person name="Grigoriev I.V."/>
            <person name="Martin F.M."/>
            <person name="Stajich J.E."/>
            <person name="Smith M.E."/>
            <person name="Bonito G."/>
            <person name="Spatafora J.W."/>
        </authorList>
    </citation>
    <scope>NUCLEOTIDE SEQUENCE [LARGE SCALE GENOMIC DNA]</scope>
    <source>
        <strain evidence="13 14">GMNB39</strain>
    </source>
</reference>
<comment type="subcellular location">
    <subcellularLocation>
        <location evidence="1">Mitochondrion outer membrane</location>
        <topology evidence="1">Single-pass membrane protein</topology>
    </subcellularLocation>
</comment>
<keyword evidence="11 13" id="KW-0675">Receptor</keyword>
<dbReference type="PANTHER" id="PTHR12504">
    <property type="entry name" value="MITOCHONDRIAL IMPORT RECEPTOR SUBUNIT TOM22"/>
    <property type="match status" value="1"/>
</dbReference>
<evidence type="ECO:0000256" key="6">
    <source>
        <dbReference type="ARBA" id="ARBA00022927"/>
    </source>
</evidence>
<comment type="caution">
    <text evidence="13">The sequence shown here is derived from an EMBL/GenBank/DDBJ whole genome shotgun (WGS) entry which is preliminary data.</text>
</comment>
<comment type="similarity">
    <text evidence="2">Belongs to the Tom22 family.</text>
</comment>
<evidence type="ECO:0000256" key="3">
    <source>
        <dbReference type="ARBA" id="ARBA00022448"/>
    </source>
</evidence>
<keyword evidence="5" id="KW-1000">Mitochondrion outer membrane</keyword>
<evidence type="ECO:0000313" key="13">
    <source>
        <dbReference type="EMBL" id="RUP49795.1"/>
    </source>
</evidence>
<name>A0A433DG90_9FUNG</name>
<evidence type="ECO:0000256" key="4">
    <source>
        <dbReference type="ARBA" id="ARBA00022692"/>
    </source>
</evidence>
<feature type="compositionally biased region" description="Acidic residues" evidence="12">
    <location>
        <begin position="35"/>
        <end position="61"/>
    </location>
</feature>
<keyword evidence="9" id="KW-0496">Mitochondrion</keyword>
<evidence type="ECO:0000256" key="7">
    <source>
        <dbReference type="ARBA" id="ARBA00022989"/>
    </source>
</evidence>
<evidence type="ECO:0000256" key="10">
    <source>
        <dbReference type="ARBA" id="ARBA00023136"/>
    </source>
</evidence>
<evidence type="ECO:0000256" key="1">
    <source>
        <dbReference type="ARBA" id="ARBA00004572"/>
    </source>
</evidence>
<evidence type="ECO:0000313" key="14">
    <source>
        <dbReference type="Proteomes" id="UP000268093"/>
    </source>
</evidence>
<dbReference type="EMBL" id="RBNI01001968">
    <property type="protein sequence ID" value="RUP49795.1"/>
    <property type="molecule type" value="Genomic_DNA"/>
</dbReference>
<evidence type="ECO:0000256" key="12">
    <source>
        <dbReference type="SAM" id="MobiDB-lite"/>
    </source>
</evidence>
<feature type="compositionally biased region" description="Low complexity" evidence="12">
    <location>
        <begin position="154"/>
        <end position="172"/>
    </location>
</feature>
<sequence length="180" mass="20381">MHATEFLIFFQETPKLTSTHNHIMVKLEEVSADHVDDDLSPDEDDEDDDFSDYSDDDDDRDDESFIDRIYALRDIIPLKRRDAIAQNASRIYGWGKAGISFAGKSAWVLTTTMLLLVLPLALEIEKEQALIAYEKEAQMQQQGAQQMLTPNIYGQSQPGQPQQSQPSQPQQQKGIVPHGF</sequence>
<dbReference type="OrthoDB" id="10016939at2759"/>
<evidence type="ECO:0000256" key="11">
    <source>
        <dbReference type="ARBA" id="ARBA00023170"/>
    </source>
</evidence>
<keyword evidence="8" id="KW-0811">Translocation</keyword>
<keyword evidence="10" id="KW-0472">Membrane</keyword>
<evidence type="ECO:0000256" key="8">
    <source>
        <dbReference type="ARBA" id="ARBA00023010"/>
    </source>
</evidence>
<protein>
    <submittedName>
        <fullName evidence="13">Mitochondrial import receptor subunit Tom22-domain-containing protein</fullName>
    </submittedName>
</protein>
<proteinExistence type="inferred from homology"/>
<dbReference type="AlphaFoldDB" id="A0A433DG90"/>
<dbReference type="GO" id="GO:0005741">
    <property type="term" value="C:mitochondrial outer membrane"/>
    <property type="evidence" value="ECO:0007669"/>
    <property type="project" value="UniProtKB-SubCell"/>
</dbReference>
<keyword evidence="7" id="KW-1133">Transmembrane helix</keyword>
<keyword evidence="3" id="KW-0813">Transport</keyword>
<keyword evidence="14" id="KW-1185">Reference proteome</keyword>